<dbReference type="Proteomes" id="UP000502260">
    <property type="component" value="Chromosome"/>
</dbReference>
<organism evidence="5 6">
    <name type="scientific">Sulfurimicrobium lacus</name>
    <dbReference type="NCBI Taxonomy" id="2715678"/>
    <lineage>
        <taxon>Bacteria</taxon>
        <taxon>Pseudomonadati</taxon>
        <taxon>Pseudomonadota</taxon>
        <taxon>Betaproteobacteria</taxon>
        <taxon>Nitrosomonadales</taxon>
        <taxon>Sulfuricellaceae</taxon>
        <taxon>Sulfurimicrobium</taxon>
    </lineage>
</organism>
<gene>
    <name evidence="5" type="ORF">SKTS_15600</name>
</gene>
<dbReference type="GO" id="GO:0046872">
    <property type="term" value="F:metal ion binding"/>
    <property type="evidence" value="ECO:0007669"/>
    <property type="project" value="UniProtKB-KW"/>
</dbReference>
<dbReference type="GO" id="GO:0009055">
    <property type="term" value="F:electron transfer activity"/>
    <property type="evidence" value="ECO:0007669"/>
    <property type="project" value="InterPro"/>
</dbReference>
<keyword evidence="2 3" id="KW-0408">Iron</keyword>
<keyword evidence="3" id="KW-0349">Heme</keyword>
<protein>
    <recommendedName>
        <fullName evidence="4">Cytochrome c domain-containing protein</fullName>
    </recommendedName>
</protein>
<keyword evidence="1 3" id="KW-0479">Metal-binding</keyword>
<reference evidence="6" key="1">
    <citation type="submission" date="2020-03" db="EMBL/GenBank/DDBJ databases">
        <title>Complete genome sequence of sulfur-oxidizing bacterium skT11.</title>
        <authorList>
            <person name="Kanda M."/>
            <person name="Kojima H."/>
            <person name="Fukui M."/>
        </authorList>
    </citation>
    <scope>NUCLEOTIDE SEQUENCE [LARGE SCALE GENOMIC DNA]</scope>
    <source>
        <strain evidence="6">skT11</strain>
    </source>
</reference>
<evidence type="ECO:0000313" key="5">
    <source>
        <dbReference type="EMBL" id="BCB26674.1"/>
    </source>
</evidence>
<evidence type="ECO:0000313" key="6">
    <source>
        <dbReference type="Proteomes" id="UP000502260"/>
    </source>
</evidence>
<evidence type="ECO:0000259" key="4">
    <source>
        <dbReference type="PROSITE" id="PS51007"/>
    </source>
</evidence>
<evidence type="ECO:0000256" key="3">
    <source>
        <dbReference type="PROSITE-ProRule" id="PRU00433"/>
    </source>
</evidence>
<dbReference type="InterPro" id="IPR009056">
    <property type="entry name" value="Cyt_c-like_dom"/>
</dbReference>
<dbReference type="EMBL" id="AP022853">
    <property type="protein sequence ID" value="BCB26674.1"/>
    <property type="molecule type" value="Genomic_DNA"/>
</dbReference>
<dbReference type="GO" id="GO:0020037">
    <property type="term" value="F:heme binding"/>
    <property type="evidence" value="ECO:0007669"/>
    <property type="project" value="InterPro"/>
</dbReference>
<proteinExistence type="predicted"/>
<sequence length="342" mass="37671">MKMKLNFRAALISVAFLGGSIVPGAVYSGNLLKANGVSTEADAILYYQTIDPSNLRSTQAAWRTVNGFDPGSGNEVVVVGGHKNVSDLGFWRRIEMVIDKRIGYVGNVAYTTFNFESEQDAFLNINAKSIVNMEYSPGPNGDRITKFYIYDAAGNRKNSTFFDPDVATREELFLPNGCAACHGGGNKNFATRGGKTGGGFLAFDFNVFEYGPLTSRAANEANVKKLNQGVMKTNPPGAVKSLINGLYGGNGLPLATQYSAYRPSTWATEPKLWNVVVTDCQGCHTLSEQEVLSLDYWKRNVGSFREEVLKEKLMPNSPFANRRFWSTDHHQTVEDALIRFRP</sequence>
<name>A0A6F8VAI3_9PROT</name>
<evidence type="ECO:0000256" key="2">
    <source>
        <dbReference type="ARBA" id="ARBA00023004"/>
    </source>
</evidence>
<evidence type="ECO:0000256" key="1">
    <source>
        <dbReference type="ARBA" id="ARBA00022723"/>
    </source>
</evidence>
<dbReference type="KEGG" id="slac:SKTS_15600"/>
<keyword evidence="6" id="KW-1185">Reference proteome</keyword>
<feature type="domain" description="Cytochrome c" evidence="4">
    <location>
        <begin position="164"/>
        <end position="263"/>
    </location>
</feature>
<dbReference type="AlphaFoldDB" id="A0A6F8VAI3"/>
<accession>A0A6F8VAI3</accession>
<dbReference type="RefSeq" id="WP_173062863.1">
    <property type="nucleotide sequence ID" value="NZ_AP022853.1"/>
</dbReference>
<dbReference type="PROSITE" id="PS51007">
    <property type="entry name" value="CYTC"/>
    <property type="match status" value="1"/>
</dbReference>